<evidence type="ECO:0000256" key="6">
    <source>
        <dbReference type="RuleBase" id="RU367120"/>
    </source>
</evidence>
<dbReference type="STRING" id="590646.G3BFA5"/>
<dbReference type="Pfam" id="PF01239">
    <property type="entry name" value="PPTA"/>
    <property type="match status" value="3"/>
</dbReference>
<evidence type="ECO:0000256" key="3">
    <source>
        <dbReference type="ARBA" id="ARBA00022679"/>
    </source>
</evidence>
<proteinExistence type="inferred from homology"/>
<sequence length="382" mass="45784">MYLCLESNAKFQLYLHRMFHNVKREKLNQEARVAKIEKDKPKIESYLSLQSLVFEARQNHQYTVESLNKTTDLLMINPEFYTIWNIRRETLLELFAQKQLDKVKTLEDDLKMIMVLFRRFPKCYWIYNHRLWCLRCLGQSANWQVELAIVSKLLSVDQRNFHGWHLRRIVVHNYEVQTPKTPQELLSIYIKEFEFTTSKVNQNISNFSAWHNRSKLIPKIYKYYQEVDSEFIDQAEDLNKYTQVFSSRLSLLQHEIKLINTGMYVDVDDTSVWLYLYWLLSDEFFTEHLDKQVYQRTLEEQLEIIRELNELEKDDNGKDNCWCLKTMILIKCLLANVHNNNSAPSDLLTDEIKSFLEILADIDPLRKGKYLDQLHGKAELLY</sequence>
<keyword evidence="4" id="KW-0677">Repeat</keyword>
<evidence type="ECO:0000313" key="8">
    <source>
        <dbReference type="Proteomes" id="UP000000707"/>
    </source>
</evidence>
<evidence type="ECO:0000256" key="2">
    <source>
        <dbReference type="ARBA" id="ARBA00022602"/>
    </source>
</evidence>
<keyword evidence="3 6" id="KW-0808">Transferase</keyword>
<evidence type="ECO:0000256" key="5">
    <source>
        <dbReference type="ARBA" id="ARBA00047658"/>
    </source>
</evidence>
<evidence type="ECO:0000256" key="4">
    <source>
        <dbReference type="ARBA" id="ARBA00022737"/>
    </source>
</evidence>
<dbReference type="InterPro" id="IPR002088">
    <property type="entry name" value="Prenyl_trans_a"/>
</dbReference>
<evidence type="ECO:0000256" key="1">
    <source>
        <dbReference type="ARBA" id="ARBA00006734"/>
    </source>
</evidence>
<dbReference type="Gene3D" id="1.25.40.120">
    <property type="entry name" value="Protein prenylyltransferase"/>
    <property type="match status" value="1"/>
</dbReference>
<dbReference type="GO" id="GO:0097354">
    <property type="term" value="P:prenylation"/>
    <property type="evidence" value="ECO:0007669"/>
    <property type="project" value="UniProtKB-UniRule"/>
</dbReference>
<dbReference type="PANTHER" id="PTHR11129:SF2">
    <property type="entry name" value="GERANYLGERANYL TRANSFERASE TYPE-2 SUBUNIT ALPHA"/>
    <property type="match status" value="1"/>
</dbReference>
<evidence type="ECO:0000313" key="7">
    <source>
        <dbReference type="EMBL" id="EGV60010.1"/>
    </source>
</evidence>
<dbReference type="KEGG" id="cten:18249196"/>
<keyword evidence="8" id="KW-1185">Reference proteome</keyword>
<name>G3BFA5_CANTC</name>
<dbReference type="eggNOG" id="KOG0529">
    <property type="taxonomic scope" value="Eukaryota"/>
</dbReference>
<dbReference type="GeneID" id="18249196"/>
<dbReference type="PANTHER" id="PTHR11129">
    <property type="entry name" value="PROTEIN FARNESYLTRANSFERASE ALPHA SUBUNIT/RAB GERANYLGERANYL TRANSFERASE ALPHA SUBUNIT"/>
    <property type="match status" value="1"/>
</dbReference>
<comment type="catalytic activity">
    <reaction evidence="5 6">
        <text>geranylgeranyl diphosphate + L-cysteinyl-[protein] = S-geranylgeranyl-L-cysteinyl-[protein] + diphosphate</text>
        <dbReference type="Rhea" id="RHEA:21240"/>
        <dbReference type="Rhea" id="RHEA-COMP:10131"/>
        <dbReference type="Rhea" id="RHEA-COMP:11537"/>
        <dbReference type="ChEBI" id="CHEBI:29950"/>
        <dbReference type="ChEBI" id="CHEBI:33019"/>
        <dbReference type="ChEBI" id="CHEBI:57533"/>
        <dbReference type="ChEBI" id="CHEBI:86021"/>
        <dbReference type="EC" id="2.5.1.60"/>
    </reaction>
</comment>
<dbReference type="GO" id="GO:0005968">
    <property type="term" value="C:Rab-protein geranylgeranyltransferase complex"/>
    <property type="evidence" value="ECO:0007669"/>
    <property type="project" value="TreeGrafter"/>
</dbReference>
<reference evidence="7 8" key="1">
    <citation type="journal article" date="2011" name="Proc. Natl. Acad. Sci. U.S.A.">
        <title>Comparative genomics of xylose-fermenting fungi for enhanced biofuel production.</title>
        <authorList>
            <person name="Wohlbach D.J."/>
            <person name="Kuo A."/>
            <person name="Sato T.K."/>
            <person name="Potts K.M."/>
            <person name="Salamov A.A."/>
            <person name="LaButti K.M."/>
            <person name="Sun H."/>
            <person name="Clum A."/>
            <person name="Pangilinan J.L."/>
            <person name="Lindquist E.A."/>
            <person name="Lucas S."/>
            <person name="Lapidus A."/>
            <person name="Jin M."/>
            <person name="Gunawan C."/>
            <person name="Balan V."/>
            <person name="Dale B.E."/>
            <person name="Jeffries T.W."/>
            <person name="Zinkel R."/>
            <person name="Barry K.W."/>
            <person name="Grigoriev I.V."/>
            <person name="Gasch A.P."/>
        </authorList>
    </citation>
    <scope>NUCLEOTIDE SEQUENCE [LARGE SCALE GENOMIC DNA]</scope>
    <source>
        <strain evidence="8">ATCC 10573 / BCRC 21748 / CBS 615 / JCM 9827 / NBRC 10315 / NRRL Y-1498 / VKM Y-70</strain>
    </source>
</reference>
<gene>
    <name evidence="7" type="ORF">CANTEDRAFT_126784</name>
</gene>
<accession>G3BFA5</accession>
<dbReference type="PROSITE" id="PS51147">
    <property type="entry name" value="PFTA"/>
    <property type="match status" value="4"/>
</dbReference>
<dbReference type="EC" id="2.5.1.60" evidence="6"/>
<dbReference type="GO" id="GO:0004663">
    <property type="term" value="F:Rab geranylgeranyltransferase activity"/>
    <property type="evidence" value="ECO:0007669"/>
    <property type="project" value="UniProtKB-UniRule"/>
</dbReference>
<comment type="similarity">
    <text evidence="1 6">Belongs to the protein prenyltransferase subunit alpha family.</text>
</comment>
<dbReference type="AlphaFoldDB" id="G3BFA5"/>
<comment type="function">
    <text evidence="6">Catalyzes the transfer of a geranyl-geranyl moiety from geranyl-geranyl pyrophosphate to cysteines occuring in specific C-terminal amino acid sequences.</text>
</comment>
<dbReference type="EMBL" id="GL996528">
    <property type="protein sequence ID" value="EGV60010.1"/>
    <property type="molecule type" value="Genomic_DNA"/>
</dbReference>
<dbReference type="OrthoDB" id="1658at2759"/>
<keyword evidence="2 6" id="KW-0637">Prenyltransferase</keyword>
<dbReference type="Proteomes" id="UP000000707">
    <property type="component" value="Unassembled WGS sequence"/>
</dbReference>
<dbReference type="SUPFAM" id="SSF48439">
    <property type="entry name" value="Protein prenylyltransferase"/>
    <property type="match status" value="1"/>
</dbReference>
<protein>
    <recommendedName>
        <fullName evidence="6">Geranylgeranyl transferase type-2 subunit alpha</fullName>
        <ecNumber evidence="6">2.5.1.60</ecNumber>
    </recommendedName>
    <alternativeName>
        <fullName evidence="6">Geranylgeranyl transferase type II subunit alpha</fullName>
    </alternativeName>
</protein>
<dbReference type="HOGENOM" id="CLU_031996_0_0_1"/>
<organism evidence="8">
    <name type="scientific">Candida tenuis (strain ATCC 10573 / BCRC 21748 / CBS 615 / JCM 9827 / NBRC 10315 / NRRL Y-1498 / VKM Y-70)</name>
    <name type="common">Yeast</name>
    <name type="synonym">Yamadazyma tenuis</name>
    <dbReference type="NCBI Taxonomy" id="590646"/>
    <lineage>
        <taxon>Eukaryota</taxon>
        <taxon>Fungi</taxon>
        <taxon>Dikarya</taxon>
        <taxon>Ascomycota</taxon>
        <taxon>Saccharomycotina</taxon>
        <taxon>Pichiomycetes</taxon>
        <taxon>Debaryomycetaceae</taxon>
        <taxon>Yamadazyma</taxon>
    </lineage>
</organism>